<keyword evidence="2" id="KW-1185">Reference proteome</keyword>
<name>A0A2Z7DF05_9LAMI</name>
<evidence type="ECO:0000313" key="2">
    <source>
        <dbReference type="Proteomes" id="UP000250235"/>
    </source>
</evidence>
<gene>
    <name evidence="1" type="ORF">F511_21581</name>
</gene>
<keyword evidence="1" id="KW-0808">Transferase</keyword>
<reference evidence="1 2" key="1">
    <citation type="journal article" date="2015" name="Proc. Natl. Acad. Sci. U.S.A.">
        <title>The resurrection genome of Boea hygrometrica: A blueprint for survival of dehydration.</title>
        <authorList>
            <person name="Xiao L."/>
            <person name="Yang G."/>
            <person name="Zhang L."/>
            <person name="Yang X."/>
            <person name="Zhao S."/>
            <person name="Ji Z."/>
            <person name="Zhou Q."/>
            <person name="Hu M."/>
            <person name="Wang Y."/>
            <person name="Chen M."/>
            <person name="Xu Y."/>
            <person name="Jin H."/>
            <person name="Xiao X."/>
            <person name="Hu G."/>
            <person name="Bao F."/>
            <person name="Hu Y."/>
            <person name="Wan P."/>
            <person name="Li L."/>
            <person name="Deng X."/>
            <person name="Kuang T."/>
            <person name="Xiang C."/>
            <person name="Zhu J.K."/>
            <person name="Oliver M.J."/>
            <person name="He Y."/>
        </authorList>
    </citation>
    <scope>NUCLEOTIDE SEQUENCE [LARGE SCALE GENOMIC DNA]</scope>
    <source>
        <strain evidence="2">cv. XS01</strain>
    </source>
</reference>
<proteinExistence type="predicted"/>
<keyword evidence="1" id="KW-0675">Receptor</keyword>
<dbReference type="GO" id="GO:0016301">
    <property type="term" value="F:kinase activity"/>
    <property type="evidence" value="ECO:0007669"/>
    <property type="project" value="UniProtKB-KW"/>
</dbReference>
<organism evidence="1 2">
    <name type="scientific">Dorcoceras hygrometricum</name>
    <dbReference type="NCBI Taxonomy" id="472368"/>
    <lineage>
        <taxon>Eukaryota</taxon>
        <taxon>Viridiplantae</taxon>
        <taxon>Streptophyta</taxon>
        <taxon>Embryophyta</taxon>
        <taxon>Tracheophyta</taxon>
        <taxon>Spermatophyta</taxon>
        <taxon>Magnoliopsida</taxon>
        <taxon>eudicotyledons</taxon>
        <taxon>Gunneridae</taxon>
        <taxon>Pentapetalae</taxon>
        <taxon>asterids</taxon>
        <taxon>lamiids</taxon>
        <taxon>Lamiales</taxon>
        <taxon>Gesneriaceae</taxon>
        <taxon>Didymocarpoideae</taxon>
        <taxon>Trichosporeae</taxon>
        <taxon>Loxocarpinae</taxon>
        <taxon>Dorcoceras</taxon>
    </lineage>
</organism>
<dbReference type="AlphaFoldDB" id="A0A2Z7DF05"/>
<dbReference type="Proteomes" id="UP000250235">
    <property type="component" value="Unassembled WGS sequence"/>
</dbReference>
<accession>A0A2Z7DF05</accession>
<protein>
    <submittedName>
        <fullName evidence="1">Inactive leucine-rich repeat receptor-like protein kinase</fullName>
    </submittedName>
</protein>
<evidence type="ECO:0000313" key="1">
    <source>
        <dbReference type="EMBL" id="KZV55962.1"/>
    </source>
</evidence>
<sequence>MVAPSSAHDFQNVGLSKENFQATIQNGIGFCTDLDEFDDHTSVPLVSLSSTKSQGSLTFNNPRSPVNGAPDVVGIMKRSTKIRHSCMVSIAAASASLHGGRVQSSSLF</sequence>
<keyword evidence="1" id="KW-0418">Kinase</keyword>
<dbReference type="EMBL" id="KQ988427">
    <property type="protein sequence ID" value="KZV55962.1"/>
    <property type="molecule type" value="Genomic_DNA"/>
</dbReference>